<keyword evidence="1" id="KW-0472">Membrane</keyword>
<name>A0ABY2LRE7_9LEPT</name>
<dbReference type="PANTHER" id="PTHR40940">
    <property type="entry name" value="PROTEIN BATD-RELATED"/>
    <property type="match status" value="1"/>
</dbReference>
<dbReference type="InterPro" id="IPR025738">
    <property type="entry name" value="BatD"/>
</dbReference>
<dbReference type="PANTHER" id="PTHR40940:SF2">
    <property type="entry name" value="BATD"/>
    <property type="match status" value="1"/>
</dbReference>
<evidence type="ECO:0000256" key="1">
    <source>
        <dbReference type="SAM" id="Phobius"/>
    </source>
</evidence>
<dbReference type="Proteomes" id="UP000297465">
    <property type="component" value="Unassembled WGS sequence"/>
</dbReference>
<evidence type="ECO:0000313" key="3">
    <source>
        <dbReference type="Proteomes" id="UP000297465"/>
    </source>
</evidence>
<evidence type="ECO:0000313" key="2">
    <source>
        <dbReference type="EMBL" id="TGL02662.1"/>
    </source>
</evidence>
<evidence type="ECO:0008006" key="4">
    <source>
        <dbReference type="Google" id="ProtNLM"/>
    </source>
</evidence>
<keyword evidence="1" id="KW-1133">Transmembrane helix</keyword>
<sequence length="523" mass="59972">MINSGKFSLLLFLIYLTPFTKAISSEVEFNLIPNEFSLGEHAKLEVRAHGDKAFRALQTNIKKKGVRIQFSGSGTETQIINFKVSKSQILNFYVSTETEGSFTLPEISVEYDHKTYTSPPISFKVSKKTKQSQNQWFNPFPFEMGEEVSPEPPEVSFHTNKSIFYKGEPIVGYYVLYYNGYRQPFLERDPNQSISFPYFLSETLKQVSIQIEPEVLRNNQLKKTLVYDKEIYGLTGIKAGRFQIGRTKFISGDSLRFNSLQETVNTTPATVTVLELPPNKPKGFTGAIGNFKLNLTNYPKIVHSGETVYYEITIEGEGGYEGISPMLVLNSKANFISQNKIKTFRKLDSGEYGFYSVVKFLFGYQTESPGKLQIEPYQFSFFSLKENQYKTLKLIFPEITILSEPKRFVESEKVNPKLQSRPSIFALVLIAIFGVLFYVGYKRYTFNRQSKMVSELIQSLGKKRNVFLADYLEKKGIQKVDTQFLVNLLNDADKQSAEEVFKNLSIQERTKVIFLKKQLQNQE</sequence>
<keyword evidence="3" id="KW-1185">Reference proteome</keyword>
<reference evidence="3" key="1">
    <citation type="journal article" date="2019" name="PLoS Negl. Trop. Dis.">
        <title>Revisiting the worldwide diversity of Leptospira species in the environment.</title>
        <authorList>
            <person name="Vincent A.T."/>
            <person name="Schiettekatte O."/>
            <person name="Bourhy P."/>
            <person name="Veyrier F.J."/>
            <person name="Picardeau M."/>
        </authorList>
    </citation>
    <scope>NUCLEOTIDE SEQUENCE [LARGE SCALE GENOMIC DNA]</scope>
    <source>
        <strain evidence="3">201800278</strain>
    </source>
</reference>
<organism evidence="2 3">
    <name type="scientific">Leptospira montravelensis</name>
    <dbReference type="NCBI Taxonomy" id="2484961"/>
    <lineage>
        <taxon>Bacteria</taxon>
        <taxon>Pseudomonadati</taxon>
        <taxon>Spirochaetota</taxon>
        <taxon>Spirochaetia</taxon>
        <taxon>Leptospirales</taxon>
        <taxon>Leptospiraceae</taxon>
        <taxon>Leptospira</taxon>
    </lineage>
</organism>
<dbReference type="Pfam" id="PF13584">
    <property type="entry name" value="BatD"/>
    <property type="match status" value="1"/>
</dbReference>
<protein>
    <recommendedName>
        <fullName evidence="4">Aerotolerance regulator BatD</fullName>
    </recommendedName>
</protein>
<dbReference type="RefSeq" id="WP_135568363.1">
    <property type="nucleotide sequence ID" value="NZ_RQFN01000007.1"/>
</dbReference>
<comment type="caution">
    <text evidence="2">The sequence shown here is derived from an EMBL/GenBank/DDBJ whole genome shotgun (WGS) entry which is preliminary data.</text>
</comment>
<keyword evidence="1" id="KW-0812">Transmembrane</keyword>
<proteinExistence type="predicted"/>
<feature type="transmembrane region" description="Helical" evidence="1">
    <location>
        <begin position="423"/>
        <end position="441"/>
    </location>
</feature>
<dbReference type="EMBL" id="RQFO01000011">
    <property type="protein sequence ID" value="TGL02662.1"/>
    <property type="molecule type" value="Genomic_DNA"/>
</dbReference>
<accession>A0ABY2LRE7</accession>
<gene>
    <name evidence="2" type="ORF">EHQ31_08185</name>
</gene>